<gene>
    <name evidence="2" type="ORF">NA56DRAFT_554810</name>
</gene>
<evidence type="ECO:0000313" key="2">
    <source>
        <dbReference type="EMBL" id="PMD13483.1"/>
    </source>
</evidence>
<organism evidence="2 3">
    <name type="scientific">Hyaloscypha hepaticicola</name>
    <dbReference type="NCBI Taxonomy" id="2082293"/>
    <lineage>
        <taxon>Eukaryota</taxon>
        <taxon>Fungi</taxon>
        <taxon>Dikarya</taxon>
        <taxon>Ascomycota</taxon>
        <taxon>Pezizomycotina</taxon>
        <taxon>Leotiomycetes</taxon>
        <taxon>Helotiales</taxon>
        <taxon>Hyaloscyphaceae</taxon>
        <taxon>Hyaloscypha</taxon>
    </lineage>
</organism>
<feature type="domain" description="Heterokaryon incompatibility" evidence="1">
    <location>
        <begin position="49"/>
        <end position="184"/>
    </location>
</feature>
<dbReference type="Pfam" id="PF06985">
    <property type="entry name" value="HET"/>
    <property type="match status" value="1"/>
</dbReference>
<evidence type="ECO:0000259" key="1">
    <source>
        <dbReference type="Pfam" id="PF06985"/>
    </source>
</evidence>
<accession>A0A2J6PHJ8</accession>
<keyword evidence="3" id="KW-1185">Reference proteome</keyword>
<feature type="non-terminal residue" evidence="2">
    <location>
        <position position="1"/>
    </location>
</feature>
<dbReference type="Proteomes" id="UP000235672">
    <property type="component" value="Unassembled WGS sequence"/>
</dbReference>
<dbReference type="EMBL" id="KZ613531">
    <property type="protein sequence ID" value="PMD13483.1"/>
    <property type="molecule type" value="Genomic_DNA"/>
</dbReference>
<dbReference type="STRING" id="1745343.A0A2J6PHJ8"/>
<dbReference type="InterPro" id="IPR010730">
    <property type="entry name" value="HET"/>
</dbReference>
<dbReference type="AlphaFoldDB" id="A0A2J6PHJ8"/>
<reference evidence="2 3" key="1">
    <citation type="submission" date="2016-05" db="EMBL/GenBank/DDBJ databases">
        <title>A degradative enzymes factory behind the ericoid mycorrhizal symbiosis.</title>
        <authorList>
            <consortium name="DOE Joint Genome Institute"/>
            <person name="Martino E."/>
            <person name="Morin E."/>
            <person name="Grelet G."/>
            <person name="Kuo A."/>
            <person name="Kohler A."/>
            <person name="Daghino S."/>
            <person name="Barry K."/>
            <person name="Choi C."/>
            <person name="Cichocki N."/>
            <person name="Clum A."/>
            <person name="Copeland A."/>
            <person name="Hainaut M."/>
            <person name="Haridas S."/>
            <person name="Labutti K."/>
            <person name="Lindquist E."/>
            <person name="Lipzen A."/>
            <person name="Khouja H.-R."/>
            <person name="Murat C."/>
            <person name="Ohm R."/>
            <person name="Olson A."/>
            <person name="Spatafora J."/>
            <person name="Veneault-Fourrey C."/>
            <person name="Henrissat B."/>
            <person name="Grigoriev I."/>
            <person name="Martin F."/>
            <person name="Perotto S."/>
        </authorList>
    </citation>
    <scope>NUCLEOTIDE SEQUENCE [LARGE SCALE GENOMIC DNA]</scope>
    <source>
        <strain evidence="2 3">UAMH 7357</strain>
    </source>
</reference>
<dbReference type="PANTHER" id="PTHR33112">
    <property type="entry name" value="DOMAIN PROTEIN, PUTATIVE-RELATED"/>
    <property type="match status" value="1"/>
</dbReference>
<protein>
    <submittedName>
        <fullName evidence="2">HET-domain-containing protein</fullName>
    </submittedName>
</protein>
<proteinExistence type="predicted"/>
<name>A0A2J6PHJ8_9HELO</name>
<evidence type="ECO:0000313" key="3">
    <source>
        <dbReference type="Proteomes" id="UP000235672"/>
    </source>
</evidence>
<dbReference type="PANTHER" id="PTHR33112:SF1">
    <property type="entry name" value="HETEROKARYON INCOMPATIBILITY DOMAIN-CONTAINING PROTEIN"/>
    <property type="match status" value="1"/>
</dbReference>
<feature type="non-terminal residue" evidence="2">
    <location>
        <position position="205"/>
    </location>
</feature>
<dbReference type="OrthoDB" id="2958217at2759"/>
<sequence>LFKSWLNYCDTKHATNCCPKYSFPTGLRVIDCISREILQYSLEDGSASYLTLSYVWGISKVEISSKDLISPATTPKVIDDAMLVVVRLGFRYLWVDRYCIPQDDDALKHSQICNMGKIYAASALTIIAAAGDGPHHGLPGVTSRLRPEQLQVTIGTTTLTRRCQHPGILVQGSKWNTRGWTYQEGLLARRRLVFTDEEVYFQCQS</sequence>